<evidence type="ECO:0000313" key="2">
    <source>
        <dbReference type="Proteomes" id="UP001524570"/>
    </source>
</evidence>
<evidence type="ECO:0000313" key="1">
    <source>
        <dbReference type="EMBL" id="MCQ8117829.1"/>
    </source>
</evidence>
<organism evidence="1 2">
    <name type="scientific">Methylomonas rosea</name>
    <dbReference type="NCBI Taxonomy" id="2952227"/>
    <lineage>
        <taxon>Bacteria</taxon>
        <taxon>Pseudomonadati</taxon>
        <taxon>Pseudomonadota</taxon>
        <taxon>Gammaproteobacteria</taxon>
        <taxon>Methylococcales</taxon>
        <taxon>Methylococcaceae</taxon>
        <taxon>Methylomonas</taxon>
    </lineage>
</organism>
<name>A0ABT1TSS6_9GAMM</name>
<dbReference type="EMBL" id="JANIBL010000028">
    <property type="protein sequence ID" value="MCQ8117829.1"/>
    <property type="molecule type" value="Genomic_DNA"/>
</dbReference>
<reference evidence="1 2" key="1">
    <citation type="submission" date="2022-07" db="EMBL/GenBank/DDBJ databases">
        <title>Methylomonas rivi sp. nov., Methylomonas rosea sp. nov., Methylomonas aureus sp. nov. and Methylomonas subterranea sp. nov., four novel methanotrophs isolated from a freshwater creek and the deep terrestrial subsurface.</title>
        <authorList>
            <person name="Abin C."/>
            <person name="Sankaranarayanan K."/>
            <person name="Garner C."/>
            <person name="Sindelar R."/>
            <person name="Kotary K."/>
            <person name="Garner R."/>
            <person name="Barclay S."/>
            <person name="Lawson P."/>
            <person name="Krumholz L."/>
        </authorList>
    </citation>
    <scope>NUCLEOTIDE SEQUENCE [LARGE SCALE GENOMIC DNA]</scope>
    <source>
        <strain evidence="1 2">WSC-7</strain>
    </source>
</reference>
<dbReference type="Proteomes" id="UP001524570">
    <property type="component" value="Unassembled WGS sequence"/>
</dbReference>
<comment type="caution">
    <text evidence="1">The sequence shown here is derived from an EMBL/GenBank/DDBJ whole genome shotgun (WGS) entry which is preliminary data.</text>
</comment>
<accession>A0ABT1TSS6</accession>
<sequence>MSAYPPSTLVGTLTLAIPSAQVGTLTHMGAAPDVFRLNSARWAVSALQLSMTKSRGNWDLDSTVQVPAERIREKY</sequence>
<dbReference type="RefSeq" id="WP_256606912.1">
    <property type="nucleotide sequence ID" value="NZ_JANIBL010000028.1"/>
</dbReference>
<gene>
    <name evidence="1" type="ORF">NP589_10375</name>
</gene>
<keyword evidence="2" id="KW-1185">Reference proteome</keyword>
<protein>
    <submittedName>
        <fullName evidence="1">Uncharacterized protein</fullName>
    </submittedName>
</protein>
<proteinExistence type="predicted"/>